<sequence>MSRLKPVDRGCGPTVVLEQQAQVGWASCLMSDGGILGVTNRADRLHCGGQICRPGEESAASYCMALVKFQILMVMLQAPLSQEVPNERRSDSPT</sequence>
<protein>
    <submittedName>
        <fullName evidence="1">Uncharacterized protein</fullName>
    </submittedName>
</protein>
<keyword evidence="2" id="KW-1185">Reference proteome</keyword>
<reference evidence="1" key="1">
    <citation type="submission" date="2009-02" db="EMBL/GenBank/DDBJ databases">
        <title>The Genome Sequence of Ajellomyces capsulatus strain G186AR.</title>
        <authorList>
            <consortium name="The Broad Institute Genome Sequencing Platform"/>
            <person name="Champion M."/>
            <person name="Cuomo C."/>
            <person name="Ma L.-J."/>
            <person name="Henn M.R."/>
            <person name="Sil A."/>
            <person name="Goldman B."/>
            <person name="Young S.K."/>
            <person name="Kodira C.D."/>
            <person name="Zeng Q."/>
            <person name="Koehrsen M."/>
            <person name="Alvarado L."/>
            <person name="Berlin A."/>
            <person name="Borenstein D."/>
            <person name="Chen Z."/>
            <person name="Engels R."/>
            <person name="Freedman E."/>
            <person name="Gellesch M."/>
            <person name="Goldberg J."/>
            <person name="Griggs A."/>
            <person name="Gujja S."/>
            <person name="Heiman D."/>
            <person name="Hepburn T."/>
            <person name="Howarth C."/>
            <person name="Jen D."/>
            <person name="Larson L."/>
            <person name="Lewis B."/>
            <person name="Mehta T."/>
            <person name="Park D."/>
            <person name="Pearson M."/>
            <person name="Roberts A."/>
            <person name="Saif S."/>
            <person name="Shea T."/>
            <person name="Shenoy N."/>
            <person name="Sisk P."/>
            <person name="Stolte C."/>
            <person name="Sykes S."/>
            <person name="Walk T."/>
            <person name="White J."/>
            <person name="Yandava C."/>
            <person name="Klein B."/>
            <person name="McEwen J.G."/>
            <person name="Puccia R."/>
            <person name="Goldman G.H."/>
            <person name="Felipe M.S."/>
            <person name="Nino-Vega G."/>
            <person name="San-Blas G."/>
            <person name="Taylor J."/>
            <person name="Mendoza L."/>
            <person name="Galagan J."/>
            <person name="Nusbaum C."/>
            <person name="Birren B."/>
        </authorList>
    </citation>
    <scope>NUCLEOTIDE SEQUENCE</scope>
    <source>
        <strain evidence="1">G186AR</strain>
    </source>
</reference>
<organism evidence="1 2">
    <name type="scientific">Ajellomyces capsulatus (strain G186AR / H82 / ATCC MYA-2454 / RMSCC 2432)</name>
    <name type="common">Darling's disease fungus</name>
    <name type="synonym">Histoplasma capsulatum</name>
    <dbReference type="NCBI Taxonomy" id="447093"/>
    <lineage>
        <taxon>Eukaryota</taxon>
        <taxon>Fungi</taxon>
        <taxon>Dikarya</taxon>
        <taxon>Ascomycota</taxon>
        <taxon>Pezizomycotina</taxon>
        <taxon>Eurotiomycetes</taxon>
        <taxon>Eurotiomycetidae</taxon>
        <taxon>Onygenales</taxon>
        <taxon>Ajellomycetaceae</taxon>
        <taxon>Histoplasma</taxon>
    </lineage>
</organism>
<dbReference type="RefSeq" id="XP_045289797.1">
    <property type="nucleotide sequence ID" value="XM_045429902.1"/>
</dbReference>
<dbReference type="EMBL" id="GG663365">
    <property type="protein sequence ID" value="EEH09316.1"/>
    <property type="molecule type" value="Genomic_DNA"/>
</dbReference>
<proteinExistence type="predicted"/>
<dbReference type="Proteomes" id="UP000001631">
    <property type="component" value="Unassembled WGS sequence"/>
</dbReference>
<evidence type="ECO:0000313" key="2">
    <source>
        <dbReference type="Proteomes" id="UP000001631"/>
    </source>
</evidence>
<name>C0NHN1_AJECG</name>
<dbReference type="AlphaFoldDB" id="C0NHN1"/>
<dbReference type="InParanoid" id="C0NHN1"/>
<gene>
    <name evidence="1" type="ORF">HCBG_02853</name>
</gene>
<dbReference type="HOGENOM" id="CLU_2385636_0_0_1"/>
<dbReference type="GeneID" id="69035869"/>
<accession>C0NHN1</accession>
<evidence type="ECO:0000313" key="1">
    <source>
        <dbReference type="EMBL" id="EEH09316.1"/>
    </source>
</evidence>